<protein>
    <submittedName>
        <fullName evidence="8">CoA pyrophosphatase</fullName>
    </submittedName>
</protein>
<keyword evidence="4" id="KW-0378">Hydrolase</keyword>
<dbReference type="AlphaFoldDB" id="A0A4P6FKR3"/>
<dbReference type="GO" id="GO:0046872">
    <property type="term" value="F:metal ion binding"/>
    <property type="evidence" value="ECO:0007669"/>
    <property type="project" value="UniProtKB-KW"/>
</dbReference>
<dbReference type="PANTHER" id="PTHR12992:SF11">
    <property type="entry name" value="MITOCHONDRIAL COENZYME A DIPHOSPHATASE NUDT8"/>
    <property type="match status" value="1"/>
</dbReference>
<dbReference type="SUPFAM" id="SSF55811">
    <property type="entry name" value="Nudix"/>
    <property type="match status" value="1"/>
</dbReference>
<dbReference type="RefSeq" id="WP_129189711.1">
    <property type="nucleotide sequence ID" value="NZ_CP035493.1"/>
</dbReference>
<sequence length="232" mass="24767">MTVDAPRTARAQLAALAADPRFPGPWPHARGTMDDDRARAAAVLVLFGVLDGLPADHEAQHQAVSHDLDLLLLRRAATLSSHAGQVAFPGGRLDPGEDAVTAALREAQEETGVDPSGVRVLGTLAALPMPVSNHVVTPVLGWWEDPSPVAVVDVGESASVFRTPVADLLDPANRYTSVLRRGGTTWRGPAWLITVDGVQQLVWGFTAGVLDSLFTSLGWAEPWDRSRELELP</sequence>
<keyword evidence="5" id="KW-0460">Magnesium</keyword>
<accession>A0A4P6FKR3</accession>
<evidence type="ECO:0000313" key="9">
    <source>
        <dbReference type="Proteomes" id="UP000292118"/>
    </source>
</evidence>
<proteinExistence type="predicted"/>
<evidence type="ECO:0000256" key="1">
    <source>
        <dbReference type="ARBA" id="ARBA00001936"/>
    </source>
</evidence>
<dbReference type="PANTHER" id="PTHR12992">
    <property type="entry name" value="NUDIX HYDROLASE"/>
    <property type="match status" value="1"/>
</dbReference>
<dbReference type="InterPro" id="IPR045121">
    <property type="entry name" value="CoAse"/>
</dbReference>
<keyword evidence="6" id="KW-0464">Manganese</keyword>
<evidence type="ECO:0000256" key="5">
    <source>
        <dbReference type="ARBA" id="ARBA00022842"/>
    </source>
</evidence>
<evidence type="ECO:0000259" key="7">
    <source>
        <dbReference type="PROSITE" id="PS51462"/>
    </source>
</evidence>
<evidence type="ECO:0000313" key="8">
    <source>
        <dbReference type="EMBL" id="QAY71228.1"/>
    </source>
</evidence>
<gene>
    <name evidence="8" type="ORF">ET471_15315</name>
</gene>
<evidence type="ECO:0000256" key="6">
    <source>
        <dbReference type="ARBA" id="ARBA00023211"/>
    </source>
</evidence>
<dbReference type="KEGG" id="xya:ET471_15315"/>
<dbReference type="CDD" id="cd03426">
    <property type="entry name" value="NUDIX_CoAse_Nudt7"/>
    <property type="match status" value="1"/>
</dbReference>
<name>A0A4P6FKR3_9MICO</name>
<organism evidence="8 9">
    <name type="scientific">Xylanimonas protaetiae</name>
    <dbReference type="NCBI Taxonomy" id="2509457"/>
    <lineage>
        <taxon>Bacteria</taxon>
        <taxon>Bacillati</taxon>
        <taxon>Actinomycetota</taxon>
        <taxon>Actinomycetes</taxon>
        <taxon>Micrococcales</taxon>
        <taxon>Promicromonosporaceae</taxon>
        <taxon>Xylanimonas</taxon>
    </lineage>
</organism>
<keyword evidence="3" id="KW-0479">Metal-binding</keyword>
<evidence type="ECO:0000256" key="2">
    <source>
        <dbReference type="ARBA" id="ARBA00001946"/>
    </source>
</evidence>
<feature type="domain" description="Nudix hydrolase" evidence="7">
    <location>
        <begin position="36"/>
        <end position="185"/>
    </location>
</feature>
<comment type="cofactor">
    <cofactor evidence="1">
        <name>Mn(2+)</name>
        <dbReference type="ChEBI" id="CHEBI:29035"/>
    </cofactor>
</comment>
<reference evidence="8 9" key="1">
    <citation type="submission" date="2019-01" db="EMBL/GenBank/DDBJ databases">
        <title>Genome sequencing of strain FW10M-9.</title>
        <authorList>
            <person name="Heo J."/>
            <person name="Kim S.-J."/>
            <person name="Kim J.-S."/>
            <person name="Hong S.-B."/>
            <person name="Kwon S.-W."/>
        </authorList>
    </citation>
    <scope>NUCLEOTIDE SEQUENCE [LARGE SCALE GENOMIC DNA]</scope>
    <source>
        <strain evidence="8 9">FW10M-9</strain>
    </source>
</reference>
<keyword evidence="9" id="KW-1185">Reference proteome</keyword>
<evidence type="ECO:0000256" key="4">
    <source>
        <dbReference type="ARBA" id="ARBA00022801"/>
    </source>
</evidence>
<dbReference type="PROSITE" id="PS00893">
    <property type="entry name" value="NUDIX_BOX"/>
    <property type="match status" value="1"/>
</dbReference>
<dbReference type="Pfam" id="PF00293">
    <property type="entry name" value="NUDIX"/>
    <property type="match status" value="1"/>
</dbReference>
<dbReference type="OrthoDB" id="9802805at2"/>
<dbReference type="InterPro" id="IPR000086">
    <property type="entry name" value="NUDIX_hydrolase_dom"/>
</dbReference>
<dbReference type="InterPro" id="IPR015797">
    <property type="entry name" value="NUDIX_hydrolase-like_dom_sf"/>
</dbReference>
<dbReference type="Gene3D" id="3.90.79.10">
    <property type="entry name" value="Nucleoside Triphosphate Pyrophosphohydrolase"/>
    <property type="match status" value="1"/>
</dbReference>
<evidence type="ECO:0000256" key="3">
    <source>
        <dbReference type="ARBA" id="ARBA00022723"/>
    </source>
</evidence>
<dbReference type="EMBL" id="CP035493">
    <property type="protein sequence ID" value="QAY71228.1"/>
    <property type="molecule type" value="Genomic_DNA"/>
</dbReference>
<dbReference type="PROSITE" id="PS51462">
    <property type="entry name" value="NUDIX"/>
    <property type="match status" value="1"/>
</dbReference>
<dbReference type="InterPro" id="IPR020084">
    <property type="entry name" value="NUDIX_hydrolase_CS"/>
</dbReference>
<dbReference type="GO" id="GO:0010945">
    <property type="term" value="F:coenzyme A diphosphatase activity"/>
    <property type="evidence" value="ECO:0007669"/>
    <property type="project" value="InterPro"/>
</dbReference>
<comment type="cofactor">
    <cofactor evidence="2">
        <name>Mg(2+)</name>
        <dbReference type="ChEBI" id="CHEBI:18420"/>
    </cofactor>
</comment>
<dbReference type="Proteomes" id="UP000292118">
    <property type="component" value="Chromosome"/>
</dbReference>